<protein>
    <submittedName>
        <fullName evidence="1">Uncharacterized protein</fullName>
    </submittedName>
</protein>
<gene>
    <name evidence="1" type="ORF">CFK39_15830</name>
</gene>
<dbReference type="KEGG" id="brv:CFK39_15830"/>
<evidence type="ECO:0000313" key="1">
    <source>
        <dbReference type="EMBL" id="ASK67312.1"/>
    </source>
</evidence>
<name>A0A220UHD2_9MICO</name>
<accession>A0A220UHD2</accession>
<evidence type="ECO:0000313" key="2">
    <source>
        <dbReference type="Proteomes" id="UP000198398"/>
    </source>
</evidence>
<dbReference type="OrthoDB" id="4942480at2"/>
<dbReference type="RefSeq" id="WP_089066543.1">
    <property type="nucleotide sequence ID" value="NZ_CP022317.1"/>
</dbReference>
<sequence length="128" mass="13637">MSTNYGLTMNVYRCANGMDATANGITSQHAQLTIIGTIDEFGTFTTSPERSRLHPATATAPAVALRRNMSTPTAHLVPVTADGEPIGGRWYMAGGNYATGDSRIADYYAQIGLEPIYGATPVHDRTEG</sequence>
<organism evidence="1 2">
    <name type="scientific">Brachybacterium avium</name>
    <dbReference type="NCBI Taxonomy" id="2017485"/>
    <lineage>
        <taxon>Bacteria</taxon>
        <taxon>Bacillati</taxon>
        <taxon>Actinomycetota</taxon>
        <taxon>Actinomycetes</taxon>
        <taxon>Micrococcales</taxon>
        <taxon>Dermabacteraceae</taxon>
        <taxon>Brachybacterium</taxon>
    </lineage>
</organism>
<keyword evidence="2" id="KW-1185">Reference proteome</keyword>
<dbReference type="EMBL" id="CP022317">
    <property type="protein sequence ID" value="ASK67312.1"/>
    <property type="molecule type" value="Genomic_DNA"/>
</dbReference>
<reference evidence="1 2" key="1">
    <citation type="submission" date="2017-07" db="EMBL/GenBank/DDBJ databases">
        <title>Brachybacterium sp. VR2415.</title>
        <authorList>
            <person name="Tak E.J."/>
            <person name="Bae J.-W."/>
        </authorList>
    </citation>
    <scope>NUCLEOTIDE SEQUENCE [LARGE SCALE GENOMIC DNA]</scope>
    <source>
        <strain evidence="1 2">VR2415</strain>
        <plasmid evidence="2">unnamed1 sequence</plasmid>
    </source>
</reference>
<keyword evidence="1" id="KW-0614">Plasmid</keyword>
<dbReference type="AlphaFoldDB" id="A0A220UHD2"/>
<proteinExistence type="predicted"/>
<geneLocation type="plasmid" evidence="2">
    <name>unnamed1 sequence</name>
</geneLocation>
<dbReference type="Proteomes" id="UP000198398">
    <property type="component" value="Plasmid unnamed1"/>
</dbReference>